<evidence type="ECO:0000313" key="1">
    <source>
        <dbReference type="EMBL" id="RSL48526.1"/>
    </source>
</evidence>
<proteinExistence type="predicted"/>
<accession>A0A428P685</accession>
<keyword evidence="2" id="KW-1185">Reference proteome</keyword>
<protein>
    <submittedName>
        <fullName evidence="1">Uncharacterized protein</fullName>
    </submittedName>
</protein>
<reference evidence="1 2" key="1">
    <citation type="submission" date="2017-06" db="EMBL/GenBank/DDBJ databases">
        <title>Comparative genomic analysis of Ambrosia Fusariam Clade fungi.</title>
        <authorList>
            <person name="Stajich J.E."/>
            <person name="Carrillo J."/>
            <person name="Kijimoto T."/>
            <person name="Eskalen A."/>
            <person name="O'Donnell K."/>
            <person name="Kasson M."/>
        </authorList>
    </citation>
    <scope>NUCLEOTIDE SEQUENCE [LARGE SCALE GENOMIC DNA]</scope>
    <source>
        <strain evidence="1 2">NRRL62584</strain>
    </source>
</reference>
<dbReference type="EMBL" id="NKCI01000195">
    <property type="protein sequence ID" value="RSL48526.1"/>
    <property type="molecule type" value="Genomic_DNA"/>
</dbReference>
<dbReference type="OrthoDB" id="5125733at2759"/>
<dbReference type="AlphaFoldDB" id="A0A428P685"/>
<gene>
    <name evidence="1" type="ORF">CEP54_012873</name>
</gene>
<name>A0A428P685_9HYPO</name>
<organism evidence="1 2">
    <name type="scientific">Fusarium duplospermum</name>
    <dbReference type="NCBI Taxonomy" id="1325734"/>
    <lineage>
        <taxon>Eukaryota</taxon>
        <taxon>Fungi</taxon>
        <taxon>Dikarya</taxon>
        <taxon>Ascomycota</taxon>
        <taxon>Pezizomycotina</taxon>
        <taxon>Sordariomycetes</taxon>
        <taxon>Hypocreomycetidae</taxon>
        <taxon>Hypocreales</taxon>
        <taxon>Nectriaceae</taxon>
        <taxon>Fusarium</taxon>
        <taxon>Fusarium solani species complex</taxon>
    </lineage>
</organism>
<comment type="caution">
    <text evidence="1">The sequence shown here is derived from an EMBL/GenBank/DDBJ whole genome shotgun (WGS) entry which is preliminary data.</text>
</comment>
<evidence type="ECO:0000313" key="2">
    <source>
        <dbReference type="Proteomes" id="UP000288168"/>
    </source>
</evidence>
<dbReference type="Proteomes" id="UP000288168">
    <property type="component" value="Unassembled WGS sequence"/>
</dbReference>
<sequence>MATVYSMSKVTIIAATSTSCHSGFLGVERRQDQLRALLGSPFQLTVTPVCISGFHKYNFVHHPHDPLDTRGWTLQEEASLPDASLGFGKGGVGFSPILKHVLCQALDASTTPVYQGNEFGAVSEGTVSLYGPYIHYTVQFQETKPEMTIRQEMTPELEVRHITLDCPLRKHLLDDGITLQRSMCPTQQETGEFSVSVLILGQSGKWNFKHFHGLILGYAGNGQYQRLGKVVLGYVDREAKFSAEDFTSLRREVVIV</sequence>